<evidence type="ECO:0000313" key="3">
    <source>
        <dbReference type="Proteomes" id="UP000293912"/>
    </source>
</evidence>
<dbReference type="AlphaFoldDB" id="A0A4P6X241"/>
<dbReference type="GO" id="GO:0030497">
    <property type="term" value="P:fatty acid elongation"/>
    <property type="evidence" value="ECO:0007669"/>
    <property type="project" value="TreeGrafter"/>
</dbReference>
<keyword evidence="2" id="KW-0560">Oxidoreductase</keyword>
<accession>A0A4P6X241</accession>
<gene>
    <name evidence="2" type="primary">fabG8</name>
    <name evidence="2" type="ORF">HPF_13020</name>
</gene>
<reference evidence="2 3" key="1">
    <citation type="submission" date="2019-03" db="EMBL/GenBank/DDBJ databases">
        <authorList>
            <person name="Sebastian G."/>
            <person name="Baumann P."/>
            <person name="Ruckert C."/>
            <person name="Kalinowski J."/>
            <person name="Nebel B."/>
            <person name="Takors R."/>
            <person name="Blombach B."/>
        </authorList>
    </citation>
    <scope>NUCLEOTIDE SEQUENCE [LARGE SCALE GENOMIC DNA]</scope>
    <source>
        <strain evidence="2 3">DSM 1084</strain>
    </source>
</reference>
<dbReference type="RefSeq" id="WP_060986792.1">
    <property type="nucleotide sequence ID" value="NZ_CP037867.1"/>
</dbReference>
<dbReference type="GO" id="GO:0004316">
    <property type="term" value="F:3-oxoacyl-[acyl-carrier-protein] reductase (NADPH) activity"/>
    <property type="evidence" value="ECO:0007669"/>
    <property type="project" value="UniProtKB-EC"/>
</dbReference>
<dbReference type="EC" id="1.1.1.100" evidence="2"/>
<dbReference type="Proteomes" id="UP000293912">
    <property type="component" value="Chromosome"/>
</dbReference>
<dbReference type="InterPro" id="IPR036291">
    <property type="entry name" value="NAD(P)-bd_dom_sf"/>
</dbReference>
<comment type="similarity">
    <text evidence="1">Belongs to the short-chain dehydrogenases/reductases (SDR) family.</text>
</comment>
<dbReference type="PRINTS" id="PR00080">
    <property type="entry name" value="SDRFAMILY"/>
</dbReference>
<dbReference type="PANTHER" id="PTHR42760">
    <property type="entry name" value="SHORT-CHAIN DEHYDROGENASES/REDUCTASES FAMILY MEMBER"/>
    <property type="match status" value="1"/>
</dbReference>
<protein>
    <submittedName>
        <fullName evidence="2">3-oxoacyl-[acyl-carrier-protein] reductase FabG</fullName>
        <ecNumber evidence="2">1.1.1.100</ecNumber>
    </submittedName>
</protein>
<dbReference type="Gene3D" id="3.40.50.720">
    <property type="entry name" value="NAD(P)-binding Rossmann-like Domain"/>
    <property type="match status" value="1"/>
</dbReference>
<dbReference type="Pfam" id="PF13561">
    <property type="entry name" value="adh_short_C2"/>
    <property type="match status" value="1"/>
</dbReference>
<proteinExistence type="inferred from homology"/>
<dbReference type="PANTHER" id="PTHR42760:SF40">
    <property type="entry name" value="3-OXOACYL-[ACYL-CARRIER-PROTEIN] REDUCTASE, CHLOROPLASTIC"/>
    <property type="match status" value="1"/>
</dbReference>
<evidence type="ECO:0000256" key="1">
    <source>
        <dbReference type="ARBA" id="ARBA00006484"/>
    </source>
</evidence>
<dbReference type="KEGG" id="hpse:HPF_13020"/>
<keyword evidence="3" id="KW-1185">Reference proteome</keyword>
<dbReference type="PRINTS" id="PR00081">
    <property type="entry name" value="GDHRDH"/>
</dbReference>
<evidence type="ECO:0000313" key="2">
    <source>
        <dbReference type="EMBL" id="QBM28616.1"/>
    </source>
</evidence>
<organism evidence="2 3">
    <name type="scientific">Hydrogenophaga pseudoflava</name>
    <name type="common">Pseudomonas carboxydoflava</name>
    <dbReference type="NCBI Taxonomy" id="47421"/>
    <lineage>
        <taxon>Bacteria</taxon>
        <taxon>Pseudomonadati</taxon>
        <taxon>Pseudomonadota</taxon>
        <taxon>Betaproteobacteria</taxon>
        <taxon>Burkholderiales</taxon>
        <taxon>Comamonadaceae</taxon>
        <taxon>Hydrogenophaga</taxon>
    </lineage>
</organism>
<dbReference type="EMBL" id="CP037867">
    <property type="protein sequence ID" value="QBM28616.1"/>
    <property type="molecule type" value="Genomic_DNA"/>
</dbReference>
<dbReference type="InterPro" id="IPR002347">
    <property type="entry name" value="SDR_fam"/>
</dbReference>
<dbReference type="SUPFAM" id="SSF51735">
    <property type="entry name" value="NAD(P)-binding Rossmann-fold domains"/>
    <property type="match status" value="1"/>
</dbReference>
<dbReference type="CDD" id="cd05233">
    <property type="entry name" value="SDR_c"/>
    <property type="match status" value="1"/>
</dbReference>
<name>A0A4P6X241_HYDPS</name>
<sequence>MDLDLKGKSIIVTGGGSNIGRGIVLAFAVEGANITIGDIDTEQAQKTADFAMQMGAASTQVVKTDVTQLDQVQAMFKTAVDKFGGVDVLVNNVGWDQLMFFTQTTPEFWQKVIQINYVGVLNCTKTALEVMIPRNAGAIVSISSDASRQGEPREAVYGGVKAAINSFMKTVAKENGRYGIRCNVVCPGVTIPSTSDEVGGSSMWVDAGSMFTPEQLEKVTKSLPLRKVGRPQDIANAVAFLSSSKVAGHVTGQVLSVSGGYSMIG</sequence>
<dbReference type="FunFam" id="3.40.50.720:FF:000084">
    <property type="entry name" value="Short-chain dehydrogenase reductase"/>
    <property type="match status" value="1"/>
</dbReference>